<accession>A0A7J7NNQ2</accession>
<evidence type="ECO:0000259" key="7">
    <source>
        <dbReference type="Pfam" id="PF16113"/>
    </source>
</evidence>
<evidence type="ECO:0000256" key="1">
    <source>
        <dbReference type="ARBA" id="ARBA00001709"/>
    </source>
</evidence>
<reference evidence="8 9" key="1">
    <citation type="journal article" date="2020" name="IScience">
        <title>Genome Sequencing of the Endangered Kingdonia uniflora (Circaeasteraceae, Ranunculales) Reveals Potential Mechanisms of Evolutionary Specialization.</title>
        <authorList>
            <person name="Sun Y."/>
            <person name="Deng T."/>
            <person name="Zhang A."/>
            <person name="Moore M.J."/>
            <person name="Landis J.B."/>
            <person name="Lin N."/>
            <person name="Zhang H."/>
            <person name="Zhang X."/>
            <person name="Huang J."/>
            <person name="Zhang X."/>
            <person name="Sun H."/>
            <person name="Wang H."/>
        </authorList>
    </citation>
    <scope>NUCLEOTIDE SEQUENCE [LARGE SCALE GENOMIC DNA]</scope>
    <source>
        <strain evidence="8">TB1705</strain>
        <tissue evidence="8">Leaf</tissue>
    </source>
</reference>
<evidence type="ECO:0000256" key="2">
    <source>
        <dbReference type="ARBA" id="ARBA00011915"/>
    </source>
</evidence>
<evidence type="ECO:0000313" key="8">
    <source>
        <dbReference type="EMBL" id="KAF6168796.1"/>
    </source>
</evidence>
<evidence type="ECO:0000256" key="3">
    <source>
        <dbReference type="ARBA" id="ARBA00022801"/>
    </source>
</evidence>
<sequence length="409" mass="46013">MIRFWGVTDLVSERKMARGGRGRGRARTRGGLRSGTVANEPVGAPLTLVIPEQPGILPAVTASGVSAEMRQFMESFASSFQQDKIQVPREHSYLEQFQRYKHPTFPGILIPSEAEAWFKSIEKTLDAMMCPNDQWVTLAAYLLHGEAEKDEVFEKSSPFFRRFLISSGVSTYREVLSKALALEQNDVEDHKSKDLRSQQRHDQRLDKSFSVFRLPHRDSGFRVLFCFSIYFVIWNIISHLFVDYKLYLVLNTVSFQGHRRAFCIGGDVAAVARDISEGHWRLGTKFFWDEFSLNYLMATYRKPQVSILNGIVMGGGAGASLHGRFRVATENTVFAMLETTLGLFPDVGASYFISRLPGFFGEYAGLIGPWLDGAEMLACGLATHFVPVKDTIVYLDSDDPITIGRAYGR</sequence>
<organism evidence="8 9">
    <name type="scientific">Kingdonia uniflora</name>
    <dbReference type="NCBI Taxonomy" id="39325"/>
    <lineage>
        <taxon>Eukaryota</taxon>
        <taxon>Viridiplantae</taxon>
        <taxon>Streptophyta</taxon>
        <taxon>Embryophyta</taxon>
        <taxon>Tracheophyta</taxon>
        <taxon>Spermatophyta</taxon>
        <taxon>Magnoliopsida</taxon>
        <taxon>Ranunculales</taxon>
        <taxon>Circaeasteraceae</taxon>
        <taxon>Kingdonia</taxon>
    </lineage>
</organism>
<dbReference type="GO" id="GO:0006574">
    <property type="term" value="P:L-valine catabolic process"/>
    <property type="evidence" value="ECO:0007669"/>
    <property type="project" value="UniProtKB-UniRule"/>
</dbReference>
<dbReference type="SUPFAM" id="SSF52096">
    <property type="entry name" value="ClpP/crotonase"/>
    <property type="match status" value="1"/>
</dbReference>
<gene>
    <name evidence="8" type="ORF">GIB67_012194</name>
</gene>
<dbReference type="AlphaFoldDB" id="A0A7J7NNQ2"/>
<dbReference type="Proteomes" id="UP000541444">
    <property type="component" value="Unassembled WGS sequence"/>
</dbReference>
<feature type="region of interest" description="Disordered" evidence="5">
    <location>
        <begin position="16"/>
        <end position="37"/>
    </location>
</feature>
<proteinExistence type="inferred from homology"/>
<evidence type="ECO:0000256" key="5">
    <source>
        <dbReference type="SAM" id="MobiDB-lite"/>
    </source>
</evidence>
<dbReference type="Pfam" id="PF16113">
    <property type="entry name" value="ECH_2"/>
    <property type="match status" value="1"/>
</dbReference>
<dbReference type="InterPro" id="IPR045004">
    <property type="entry name" value="ECH_dom"/>
</dbReference>
<dbReference type="InterPro" id="IPR032259">
    <property type="entry name" value="HIBYL-CoA-H"/>
</dbReference>
<dbReference type="EMBL" id="JACGCM010000679">
    <property type="protein sequence ID" value="KAF6168796.1"/>
    <property type="molecule type" value="Genomic_DNA"/>
</dbReference>
<keyword evidence="9" id="KW-1185">Reference proteome</keyword>
<keyword evidence="6" id="KW-1133">Transmembrane helix</keyword>
<feature type="non-terminal residue" evidence="8">
    <location>
        <position position="1"/>
    </location>
</feature>
<keyword evidence="6" id="KW-0472">Membrane</keyword>
<name>A0A7J7NNQ2_9MAGN</name>
<evidence type="ECO:0000256" key="4">
    <source>
        <dbReference type="RuleBase" id="RU369070"/>
    </source>
</evidence>
<dbReference type="InterPro" id="IPR029045">
    <property type="entry name" value="ClpP/crotonase-like_dom_sf"/>
</dbReference>
<dbReference type="CDD" id="cd06558">
    <property type="entry name" value="crotonase-like"/>
    <property type="match status" value="1"/>
</dbReference>
<comment type="similarity">
    <text evidence="4">Belongs to the enoyl-CoA hydratase/isomerase family.</text>
</comment>
<keyword evidence="3 4" id="KW-0378">Hydrolase</keyword>
<evidence type="ECO:0000256" key="6">
    <source>
        <dbReference type="SAM" id="Phobius"/>
    </source>
</evidence>
<dbReference type="PANTHER" id="PTHR43176">
    <property type="entry name" value="3-HYDROXYISOBUTYRYL-COA HYDROLASE-RELATED"/>
    <property type="match status" value="1"/>
</dbReference>
<keyword evidence="6" id="KW-0812">Transmembrane</keyword>
<comment type="function">
    <text evidence="4">Hydrolyzes 3-hydroxyisobutyryl-CoA (HIBYL-CoA), a saline catabolite. Has high activity toward isobutyryl-CoA. Could be an isobutyryl-CoA dehydrogenase that functions in valine catabolism.</text>
</comment>
<dbReference type="OrthoDB" id="1936908at2759"/>
<feature type="domain" description="Enoyl-CoA hydratase/isomerase" evidence="7">
    <location>
        <begin position="251"/>
        <end position="390"/>
    </location>
</feature>
<dbReference type="PANTHER" id="PTHR43176:SF3">
    <property type="entry name" value="3-HYDROXYISOBUTYRYL-COA HYDROLASE, MITOCHONDRIAL"/>
    <property type="match status" value="1"/>
</dbReference>
<feature type="compositionally biased region" description="Basic residues" evidence="5">
    <location>
        <begin position="17"/>
        <end position="30"/>
    </location>
</feature>
<comment type="catalytic activity">
    <reaction evidence="1 4">
        <text>3-hydroxy-2-methylpropanoyl-CoA + H2O = 3-hydroxy-2-methylpropanoate + CoA + H(+)</text>
        <dbReference type="Rhea" id="RHEA:20888"/>
        <dbReference type="ChEBI" id="CHEBI:11805"/>
        <dbReference type="ChEBI" id="CHEBI:15377"/>
        <dbReference type="ChEBI" id="CHEBI:15378"/>
        <dbReference type="ChEBI" id="CHEBI:57287"/>
        <dbReference type="ChEBI" id="CHEBI:57340"/>
        <dbReference type="EC" id="3.1.2.4"/>
    </reaction>
</comment>
<comment type="caution">
    <text evidence="8">The sequence shown here is derived from an EMBL/GenBank/DDBJ whole genome shotgun (WGS) entry which is preliminary data.</text>
</comment>
<evidence type="ECO:0000313" key="9">
    <source>
        <dbReference type="Proteomes" id="UP000541444"/>
    </source>
</evidence>
<protein>
    <recommendedName>
        <fullName evidence="2 4">3-hydroxyisobutyryl-CoA hydrolase</fullName>
        <shortName evidence="4">HIB-CoA hydrolase</shortName>
        <shortName evidence="4">HIBYL-CoA-H</shortName>
        <ecNumber evidence="2 4">3.1.2.4</ecNumber>
    </recommendedName>
    <alternativeName>
        <fullName evidence="4">3-hydroxyisobutyryl-coenzyme A hydrolase</fullName>
    </alternativeName>
</protein>
<dbReference type="Gene3D" id="3.90.226.10">
    <property type="entry name" value="2-enoyl-CoA Hydratase, Chain A, domain 1"/>
    <property type="match status" value="1"/>
</dbReference>
<feature type="transmembrane region" description="Helical" evidence="6">
    <location>
        <begin position="223"/>
        <end position="242"/>
    </location>
</feature>
<comment type="pathway">
    <text evidence="4">Amino-acid degradation; L-valine degradation.</text>
</comment>
<dbReference type="GO" id="GO:0003860">
    <property type="term" value="F:3-hydroxyisobutyryl-CoA hydrolase activity"/>
    <property type="evidence" value="ECO:0007669"/>
    <property type="project" value="UniProtKB-UniRule"/>
</dbReference>
<dbReference type="EC" id="3.1.2.4" evidence="2 4"/>